<dbReference type="EMBL" id="WWCM01000005">
    <property type="protein sequence ID" value="MYM39635.1"/>
    <property type="molecule type" value="Genomic_DNA"/>
</dbReference>
<proteinExistence type="predicted"/>
<gene>
    <name evidence="1" type="ORF">GTP27_09865</name>
</gene>
<evidence type="ECO:0008006" key="3">
    <source>
        <dbReference type="Google" id="ProtNLM"/>
    </source>
</evidence>
<reference evidence="1 2" key="1">
    <citation type="submission" date="2019-12" db="EMBL/GenBank/DDBJ databases">
        <title>Novel species isolated from a subtropical stream in China.</title>
        <authorList>
            <person name="Lu H."/>
        </authorList>
    </citation>
    <scope>NUCLEOTIDE SEQUENCE [LARGE SCALE GENOMIC DNA]</scope>
    <source>
        <strain evidence="1 2">CY13W</strain>
    </source>
</reference>
<dbReference type="RefSeq" id="WP_161039004.1">
    <property type="nucleotide sequence ID" value="NZ_WWCM01000005.1"/>
</dbReference>
<keyword evidence="2" id="KW-1185">Reference proteome</keyword>
<evidence type="ECO:0000313" key="1">
    <source>
        <dbReference type="EMBL" id="MYM39635.1"/>
    </source>
</evidence>
<organism evidence="1 2">
    <name type="scientific">Duganella qianjiadongensis</name>
    <dbReference type="NCBI Taxonomy" id="2692176"/>
    <lineage>
        <taxon>Bacteria</taxon>
        <taxon>Pseudomonadati</taxon>
        <taxon>Pseudomonadota</taxon>
        <taxon>Betaproteobacteria</taxon>
        <taxon>Burkholderiales</taxon>
        <taxon>Oxalobacteraceae</taxon>
        <taxon>Telluria group</taxon>
        <taxon>Duganella</taxon>
    </lineage>
</organism>
<name>A0ABW9VJL0_9BURK</name>
<protein>
    <recommendedName>
        <fullName evidence="3">DUF2946 domain-containing protein</fullName>
    </recommendedName>
</protein>
<sequence>MRPVLRFLLWLLIVALPLQGGAASMLPCVQLSQPVQHSAHCAPEAGQQKKAPDPHAHAKCSHCTACASVLGAPLATDLLLTTLSAPVPLAADPAMCGHIPATLERPPQSA</sequence>
<evidence type="ECO:0000313" key="2">
    <source>
        <dbReference type="Proteomes" id="UP000478090"/>
    </source>
</evidence>
<accession>A0ABW9VJL0</accession>
<comment type="caution">
    <text evidence="1">The sequence shown here is derived from an EMBL/GenBank/DDBJ whole genome shotgun (WGS) entry which is preliminary data.</text>
</comment>
<dbReference type="Proteomes" id="UP000478090">
    <property type="component" value="Unassembled WGS sequence"/>
</dbReference>